<dbReference type="GO" id="GO:0036297">
    <property type="term" value="P:interstrand cross-link repair"/>
    <property type="evidence" value="ECO:0007669"/>
    <property type="project" value="TreeGrafter"/>
</dbReference>
<protein>
    <submittedName>
        <fullName evidence="6">ATP-dependent RNA helicase</fullName>
    </submittedName>
</protein>
<keyword evidence="7" id="KW-1185">Reference proteome</keyword>
<dbReference type="RefSeq" id="XP_007509787.1">
    <property type="nucleotide sequence ID" value="XM_007509725.1"/>
</dbReference>
<dbReference type="SUPFAM" id="SSF52540">
    <property type="entry name" value="P-loop containing nucleoside triphosphate hydrolases"/>
    <property type="match status" value="1"/>
</dbReference>
<dbReference type="PANTHER" id="PTHR47957:SF4">
    <property type="entry name" value="ATP-DEPENDENT HELICASE"/>
    <property type="match status" value="1"/>
</dbReference>
<dbReference type="PROSITE" id="PS51192">
    <property type="entry name" value="HELICASE_ATP_BIND_1"/>
    <property type="match status" value="1"/>
</dbReference>
<dbReference type="STRING" id="41875.K8EL30"/>
<feature type="domain" description="Helicase ATP-binding" evidence="4">
    <location>
        <begin position="148"/>
        <end position="356"/>
    </location>
</feature>
<dbReference type="GO" id="GO:0005634">
    <property type="term" value="C:nucleus"/>
    <property type="evidence" value="ECO:0007669"/>
    <property type="project" value="TreeGrafter"/>
</dbReference>
<evidence type="ECO:0000256" key="3">
    <source>
        <dbReference type="SAM" id="MobiDB-lite"/>
    </source>
</evidence>
<proteinExistence type="predicted"/>
<dbReference type="PROSITE" id="PS51194">
    <property type="entry name" value="HELICASE_CTER"/>
    <property type="match status" value="1"/>
</dbReference>
<evidence type="ECO:0000256" key="2">
    <source>
        <dbReference type="ARBA" id="ARBA00022840"/>
    </source>
</evidence>
<evidence type="ECO:0000313" key="6">
    <source>
        <dbReference type="EMBL" id="CCO18902.1"/>
    </source>
</evidence>
<dbReference type="EMBL" id="FO082267">
    <property type="protein sequence ID" value="CCO18902.1"/>
    <property type="molecule type" value="Genomic_DNA"/>
</dbReference>
<dbReference type="GO" id="GO:0003676">
    <property type="term" value="F:nucleic acid binding"/>
    <property type="evidence" value="ECO:0007669"/>
    <property type="project" value="InterPro"/>
</dbReference>
<feature type="region of interest" description="Disordered" evidence="3">
    <location>
        <begin position="1"/>
        <end position="84"/>
    </location>
</feature>
<dbReference type="SMART" id="SM00490">
    <property type="entry name" value="HELICc"/>
    <property type="match status" value="1"/>
</dbReference>
<dbReference type="eggNOG" id="KOG4150">
    <property type="taxonomic scope" value="Eukaryota"/>
</dbReference>
<dbReference type="OrthoDB" id="18781at2759"/>
<dbReference type="Pfam" id="PF00271">
    <property type="entry name" value="Helicase_C"/>
    <property type="match status" value="1"/>
</dbReference>
<dbReference type="PANTHER" id="PTHR47957">
    <property type="entry name" value="ATP-DEPENDENT HELICASE HRQ1"/>
    <property type="match status" value="1"/>
</dbReference>
<reference evidence="6 7" key="1">
    <citation type="submission" date="2011-10" db="EMBL/GenBank/DDBJ databases">
        <authorList>
            <person name="Genoscope - CEA"/>
        </authorList>
    </citation>
    <scope>NUCLEOTIDE SEQUENCE [LARGE SCALE GENOMIC DNA]</scope>
    <source>
        <strain evidence="6 7">RCC 1105</strain>
    </source>
</reference>
<keyword evidence="6" id="KW-0347">Helicase</keyword>
<evidence type="ECO:0000259" key="4">
    <source>
        <dbReference type="PROSITE" id="PS51192"/>
    </source>
</evidence>
<organism evidence="6 7">
    <name type="scientific">Bathycoccus prasinos</name>
    <dbReference type="NCBI Taxonomy" id="41875"/>
    <lineage>
        <taxon>Eukaryota</taxon>
        <taxon>Viridiplantae</taxon>
        <taxon>Chlorophyta</taxon>
        <taxon>Mamiellophyceae</taxon>
        <taxon>Mamiellales</taxon>
        <taxon>Bathycoccaceae</taxon>
        <taxon>Bathycoccus</taxon>
    </lineage>
</organism>
<dbReference type="GeneID" id="19012656"/>
<dbReference type="InterPro" id="IPR014001">
    <property type="entry name" value="Helicase_ATP-bd"/>
</dbReference>
<dbReference type="KEGG" id="bpg:Bathy12g00020"/>
<dbReference type="Pfam" id="PF00270">
    <property type="entry name" value="DEAD"/>
    <property type="match status" value="1"/>
</dbReference>
<name>K8EL30_9CHLO</name>
<dbReference type="InterPro" id="IPR001650">
    <property type="entry name" value="Helicase_C-like"/>
</dbReference>
<dbReference type="Proteomes" id="UP000198341">
    <property type="component" value="Chromosome 12"/>
</dbReference>
<dbReference type="InterPro" id="IPR027417">
    <property type="entry name" value="P-loop_NTPase"/>
</dbReference>
<dbReference type="GO" id="GO:0006289">
    <property type="term" value="P:nucleotide-excision repair"/>
    <property type="evidence" value="ECO:0007669"/>
    <property type="project" value="TreeGrafter"/>
</dbReference>
<evidence type="ECO:0000256" key="1">
    <source>
        <dbReference type="ARBA" id="ARBA00022741"/>
    </source>
</evidence>
<dbReference type="Pfam" id="PF09369">
    <property type="entry name" value="MZB"/>
    <property type="match status" value="1"/>
</dbReference>
<dbReference type="GO" id="GO:0005524">
    <property type="term" value="F:ATP binding"/>
    <property type="evidence" value="ECO:0007669"/>
    <property type="project" value="UniProtKB-KW"/>
</dbReference>
<dbReference type="CDD" id="cd17923">
    <property type="entry name" value="DEXHc_Hrq1-like"/>
    <property type="match status" value="1"/>
</dbReference>
<sequence>MENITNEIDEGNKKDDDDDVNDDDAKWLGVPLEDIPIGKRRRLSRQHSSLSSSNGGMQQNDEKGNPSPPQNPPRQNTNVLLNDDDKVDRFINTKRGFKECLHVESVPAKISNSVPLENVDRNIVSDEMKLICRQVGIVRIYSHQAEAIRRARQGESVVISTPTASGKSLCYIIPILEMIMEEPNARALLMYPLKALANNQAESFQRFIDAAKRAVGGGARQNGLTNHGVDLEKIARLANCQIKVCDGDSDAQEKAQIRAENTNRIIITNPDSLHWMLPQHHLWGKKFFGNLSLIVLDEAHIFHGVMGSNVALLFRRLMRVCNSYGNPTPEFICTSATIRNPSEHVKALTTRDTSSVAESGAPSGEKRFMLWQPAELKSTSKGGVEVSADDREMAEMKTRKSPNHEAAVLIADLAKNGIRCLCFVESRNQCESVKREVRTILNKDNCSYLSNKIESYRGGYSRAERRELEKRLQSNQICALVCTSALEMGIDVGSLDATVHVGVPETASSLLQQAGRAGRRRGTSLALVIARENPIDAYYCDRYEELFKRPPEEAFIDPQNEALLTLHLPCAAKELVLDLSSTFDTKMFDLSTEEVEKKNEKYAKLNVEEIHAMNEDSTEPNERKAVKKYTPFHAALKKLLSTPTNIKPLVFNATTNTLMEQKKYGVNPHSAVMLRGNPFGDGWWLVLKPKESSSGINYEQLLQNPETKGMLEKRKLLVECVDSDRALMRLYVGGIHQTRDGTYEVKKIDTMKRIAFCEEYARNGLATVPKKTENITILDTSVAENCAVRYNREVFNTRVSLGNVRVEEFVQGYHRYRVTGADSGKSVSQVEFQTPLLCSNYQTKSLWFSLPEDVLNKIPPENVFAAILGVRNVCVELASSIAFCSRKDVSGSFRFSNDPPNSTCVIFIYDCCPNGVGLSDKLFERAEVLLEKAACVVKNCQCERGCPLCICSGRGGGGAAGAKRFVKMMIECMCAL</sequence>
<dbReference type="CDD" id="cd18797">
    <property type="entry name" value="SF2_C_Hrq"/>
    <property type="match status" value="1"/>
</dbReference>
<gene>
    <name evidence="6" type="ordered locus">Bathy12g00020</name>
</gene>
<evidence type="ECO:0000313" key="7">
    <source>
        <dbReference type="Proteomes" id="UP000198341"/>
    </source>
</evidence>
<feature type="domain" description="Helicase C-terminal" evidence="5">
    <location>
        <begin position="412"/>
        <end position="564"/>
    </location>
</feature>
<keyword evidence="2" id="KW-0067">ATP-binding</keyword>
<dbReference type="Gene3D" id="3.40.50.300">
    <property type="entry name" value="P-loop containing nucleotide triphosphate hydrolases"/>
    <property type="match status" value="2"/>
</dbReference>
<accession>K8EL30</accession>
<dbReference type="GO" id="GO:0043138">
    <property type="term" value="F:3'-5' DNA helicase activity"/>
    <property type="evidence" value="ECO:0007669"/>
    <property type="project" value="TreeGrafter"/>
</dbReference>
<keyword evidence="6" id="KW-0378">Hydrolase</keyword>
<evidence type="ECO:0000259" key="5">
    <source>
        <dbReference type="PROSITE" id="PS51194"/>
    </source>
</evidence>
<dbReference type="InterPro" id="IPR011545">
    <property type="entry name" value="DEAD/DEAH_box_helicase_dom"/>
</dbReference>
<dbReference type="SMART" id="SM00487">
    <property type="entry name" value="DEXDc"/>
    <property type="match status" value="1"/>
</dbReference>
<dbReference type="AlphaFoldDB" id="K8EL30"/>
<keyword evidence="1" id="KW-0547">Nucleotide-binding</keyword>
<dbReference type="InterPro" id="IPR018973">
    <property type="entry name" value="MZB"/>
</dbReference>